<dbReference type="InParanoid" id="M1DJ81"/>
<accession>M1DJ81</accession>
<dbReference type="Gramene" id="PGSC0003DMT400089930">
    <property type="protein sequence ID" value="PGSC0003DMT400089930"/>
    <property type="gene ID" value="PGSC0003DMG400039501"/>
</dbReference>
<protein>
    <submittedName>
        <fullName evidence="2">Uncharacterized protein</fullName>
    </submittedName>
</protein>
<feature type="compositionally biased region" description="Basic and acidic residues" evidence="1">
    <location>
        <begin position="59"/>
        <end position="76"/>
    </location>
</feature>
<keyword evidence="3" id="KW-1185">Reference proteome</keyword>
<dbReference type="PaxDb" id="4113-PGSC0003DMT400089930"/>
<dbReference type="HOGENOM" id="CLU_2175563_0_0_1"/>
<feature type="region of interest" description="Disordered" evidence="1">
    <location>
        <begin position="47"/>
        <end position="98"/>
    </location>
</feature>
<evidence type="ECO:0000256" key="1">
    <source>
        <dbReference type="SAM" id="MobiDB-lite"/>
    </source>
</evidence>
<evidence type="ECO:0000313" key="2">
    <source>
        <dbReference type="EnsemblPlants" id="PGSC0003DMT400089930"/>
    </source>
</evidence>
<feature type="compositionally biased region" description="Low complexity" evidence="1">
    <location>
        <begin position="82"/>
        <end position="96"/>
    </location>
</feature>
<sequence>MEFLAFGLTLVNIRGSDARIMIPRVLLDSGMIFGLGQTTARAGGSWFTTATPPQPSSEKLAKSRLTDRRTVRRSDHASMPPRRANTRNANARNANTVPLVPYQGVSNAEF</sequence>
<dbReference type="AlphaFoldDB" id="M1DJ81"/>
<organism evidence="2 3">
    <name type="scientific">Solanum tuberosum</name>
    <name type="common">Potato</name>
    <dbReference type="NCBI Taxonomy" id="4113"/>
    <lineage>
        <taxon>Eukaryota</taxon>
        <taxon>Viridiplantae</taxon>
        <taxon>Streptophyta</taxon>
        <taxon>Embryophyta</taxon>
        <taxon>Tracheophyta</taxon>
        <taxon>Spermatophyta</taxon>
        <taxon>Magnoliopsida</taxon>
        <taxon>eudicotyledons</taxon>
        <taxon>Gunneridae</taxon>
        <taxon>Pentapetalae</taxon>
        <taxon>asterids</taxon>
        <taxon>lamiids</taxon>
        <taxon>Solanales</taxon>
        <taxon>Solanaceae</taxon>
        <taxon>Solanoideae</taxon>
        <taxon>Solaneae</taxon>
        <taxon>Solanum</taxon>
    </lineage>
</organism>
<dbReference type="EnsemblPlants" id="PGSC0003DMT400089930">
    <property type="protein sequence ID" value="PGSC0003DMT400089930"/>
    <property type="gene ID" value="PGSC0003DMG400039501"/>
</dbReference>
<dbReference type="Proteomes" id="UP000011115">
    <property type="component" value="Unassembled WGS sequence"/>
</dbReference>
<reference evidence="3" key="1">
    <citation type="journal article" date="2011" name="Nature">
        <title>Genome sequence and analysis of the tuber crop potato.</title>
        <authorList>
            <consortium name="The Potato Genome Sequencing Consortium"/>
        </authorList>
    </citation>
    <scope>NUCLEOTIDE SEQUENCE [LARGE SCALE GENOMIC DNA]</scope>
    <source>
        <strain evidence="3">cv. DM1-3 516 R44</strain>
    </source>
</reference>
<reference evidence="2" key="2">
    <citation type="submission" date="2015-06" db="UniProtKB">
        <authorList>
            <consortium name="EnsemblPlants"/>
        </authorList>
    </citation>
    <scope>IDENTIFICATION</scope>
    <source>
        <strain evidence="2">DM1-3 516 R44</strain>
    </source>
</reference>
<evidence type="ECO:0000313" key="3">
    <source>
        <dbReference type="Proteomes" id="UP000011115"/>
    </source>
</evidence>
<name>M1DJ81_SOLTU</name>
<proteinExistence type="predicted"/>